<dbReference type="PANTHER" id="PTHR39323:SF1">
    <property type="entry name" value="BLR1149 PROTEIN"/>
    <property type="match status" value="1"/>
</dbReference>
<dbReference type="InterPro" id="IPR004843">
    <property type="entry name" value="Calcineurin-like_PHP"/>
</dbReference>
<evidence type="ECO:0000259" key="1">
    <source>
        <dbReference type="Pfam" id="PF00149"/>
    </source>
</evidence>
<dbReference type="InterPro" id="IPR029052">
    <property type="entry name" value="Metallo-depent_PP-like"/>
</dbReference>
<protein>
    <submittedName>
        <fullName evidence="2">Putative phosphoesterase</fullName>
    </submittedName>
</protein>
<dbReference type="InterPro" id="IPR024173">
    <property type="entry name" value="Pesterase_MJ0037-like"/>
</dbReference>
<dbReference type="SUPFAM" id="SSF56300">
    <property type="entry name" value="Metallo-dependent phosphatases"/>
    <property type="match status" value="1"/>
</dbReference>
<accession>A0A1H2X6K3</accession>
<sequence length="236" mass="25167">MTDHLPITLAGAELWLLGDKAIHWPAQQALLIADVHFGKAAAYRKLGQPVPHGSTETNLARLDALLARYPSRRIVFLGDFLHAPESHAPATLAALAEWRQAHAALQMTLIRGNHDRRAGDPPAELDIEVVAEPLLLGPFALQHEPHSHPSHHVLAGHLHPVHRLRGRGRLSLRLPCFQIGERVSVLPAFGTFTGGMDVAAAPGTRLYLVGDGGVWALPGEGSAGGDAGDGDAVVVE</sequence>
<feature type="domain" description="Calcineurin-like phosphoesterase" evidence="1">
    <location>
        <begin position="30"/>
        <end position="115"/>
    </location>
</feature>
<reference evidence="3" key="1">
    <citation type="submission" date="2016-10" db="EMBL/GenBank/DDBJ databases">
        <authorList>
            <person name="Varghese N."/>
            <person name="Submissions S."/>
        </authorList>
    </citation>
    <scope>NUCLEOTIDE SEQUENCE [LARGE SCALE GENOMIC DNA]</scope>
    <source>
        <strain evidence="3">NRRL B-59562</strain>
    </source>
</reference>
<dbReference type="Gene3D" id="3.60.21.10">
    <property type="match status" value="1"/>
</dbReference>
<evidence type="ECO:0000313" key="3">
    <source>
        <dbReference type="Proteomes" id="UP000243778"/>
    </source>
</evidence>
<dbReference type="Proteomes" id="UP000243778">
    <property type="component" value="Unassembled WGS sequence"/>
</dbReference>
<gene>
    <name evidence="2" type="ORF">SAMN05216287_1793</name>
</gene>
<dbReference type="EMBL" id="FNNU01000002">
    <property type="protein sequence ID" value="SDW88431.1"/>
    <property type="molecule type" value="Genomic_DNA"/>
</dbReference>
<dbReference type="OrthoDB" id="9795838at2"/>
<organism evidence="2 3">
    <name type="scientific">Pseudomonas kuykendallii</name>
    <dbReference type="NCBI Taxonomy" id="1007099"/>
    <lineage>
        <taxon>Bacteria</taxon>
        <taxon>Pseudomonadati</taxon>
        <taxon>Pseudomonadota</taxon>
        <taxon>Gammaproteobacteria</taxon>
        <taxon>Pseudomonadales</taxon>
        <taxon>Pseudomonadaceae</taxon>
        <taxon>Pseudomonas</taxon>
    </lineage>
</organism>
<dbReference type="GO" id="GO:0016787">
    <property type="term" value="F:hydrolase activity"/>
    <property type="evidence" value="ECO:0007669"/>
    <property type="project" value="InterPro"/>
</dbReference>
<proteinExistence type="predicted"/>
<dbReference type="AlphaFoldDB" id="A0A1H2X6K3"/>
<dbReference type="Pfam" id="PF00149">
    <property type="entry name" value="Metallophos"/>
    <property type="match status" value="1"/>
</dbReference>
<dbReference type="InterPro" id="IPR026336">
    <property type="entry name" value="PdeM-like"/>
</dbReference>
<evidence type="ECO:0000313" key="2">
    <source>
        <dbReference type="EMBL" id="SDW88431.1"/>
    </source>
</evidence>
<keyword evidence="3" id="KW-1185">Reference proteome</keyword>
<dbReference type="NCBIfam" id="TIGR04123">
    <property type="entry name" value="P_estr_lig_assc"/>
    <property type="match status" value="1"/>
</dbReference>
<dbReference type="PANTHER" id="PTHR39323">
    <property type="entry name" value="BLR1149 PROTEIN"/>
    <property type="match status" value="1"/>
</dbReference>
<dbReference type="STRING" id="1007099.SAMN05216287_1793"/>
<dbReference type="PIRSF" id="PIRSF000887">
    <property type="entry name" value="Pesterase_MJ0037"/>
    <property type="match status" value="1"/>
</dbReference>
<name>A0A1H2X6K3_9PSED</name>
<dbReference type="RefSeq" id="WP_090226754.1">
    <property type="nucleotide sequence ID" value="NZ_FNNU01000002.1"/>
</dbReference>